<feature type="transmembrane region" description="Helical" evidence="1">
    <location>
        <begin position="30"/>
        <end position="58"/>
    </location>
</feature>
<dbReference type="Proteomes" id="UP000580891">
    <property type="component" value="Unassembled WGS sequence"/>
</dbReference>
<dbReference type="AlphaFoldDB" id="A0A7W0BVU0"/>
<evidence type="ECO:0000313" key="2">
    <source>
        <dbReference type="EMBL" id="MBA2870551.1"/>
    </source>
</evidence>
<name>A0A7W0BVU0_9BACL</name>
<keyword evidence="1" id="KW-0472">Membrane</keyword>
<feature type="transmembrane region" description="Helical" evidence="1">
    <location>
        <begin position="136"/>
        <end position="154"/>
    </location>
</feature>
<organism evidence="2 3">
    <name type="scientific">[Anoxybacillus] calidus</name>
    <dbReference type="NCBI Taxonomy" id="575178"/>
    <lineage>
        <taxon>Bacteria</taxon>
        <taxon>Bacillati</taxon>
        <taxon>Bacillota</taxon>
        <taxon>Bacilli</taxon>
        <taxon>Bacillales</taxon>
        <taxon>Anoxybacillaceae</taxon>
        <taxon>Paranoxybacillus</taxon>
    </lineage>
</organism>
<proteinExistence type="predicted"/>
<evidence type="ECO:0000256" key="1">
    <source>
        <dbReference type="SAM" id="Phobius"/>
    </source>
</evidence>
<gene>
    <name evidence="2" type="ORF">HNQ85_000809</name>
</gene>
<comment type="caution">
    <text evidence="2">The sequence shown here is derived from an EMBL/GenBank/DDBJ whole genome shotgun (WGS) entry which is preliminary data.</text>
</comment>
<reference evidence="2 3" key="1">
    <citation type="submission" date="2020-07" db="EMBL/GenBank/DDBJ databases">
        <title>Genomic Encyclopedia of Type Strains, Phase IV (KMG-IV): sequencing the most valuable type-strain genomes for metagenomic binning, comparative biology and taxonomic classification.</title>
        <authorList>
            <person name="Goeker M."/>
        </authorList>
    </citation>
    <scope>NUCLEOTIDE SEQUENCE [LARGE SCALE GENOMIC DNA]</scope>
    <source>
        <strain evidence="2 3">DSM 25220</strain>
    </source>
</reference>
<dbReference type="RefSeq" id="WP_181536381.1">
    <property type="nucleotide sequence ID" value="NZ_JACDUU010000001.1"/>
</dbReference>
<protein>
    <submittedName>
        <fullName evidence="2">Putative flippase GtrA</fullName>
    </submittedName>
</protein>
<keyword evidence="3" id="KW-1185">Reference proteome</keyword>
<sequence>MNSHLKFYLLKGILFFILVASMIFDWWSYLLILFSIFLIMYSALLTHEIGHMIAGFFLKYKFQYLIIGPLIIINKEKITIHFNSNKSIWGQCAMSPTFKDYETSRKEYMFYLAAGSGSNAVIFLLAVIMYFITGHLLWIVLAISHLFMGGVAFIPVKAEGVFYTDGLSFLNILSCSLSLSKEN</sequence>
<keyword evidence="1" id="KW-0812">Transmembrane</keyword>
<dbReference type="EMBL" id="JACDUU010000001">
    <property type="protein sequence ID" value="MBA2870551.1"/>
    <property type="molecule type" value="Genomic_DNA"/>
</dbReference>
<feature type="transmembrane region" description="Helical" evidence="1">
    <location>
        <begin position="7"/>
        <end position="24"/>
    </location>
</feature>
<keyword evidence="1" id="KW-1133">Transmembrane helix</keyword>
<accession>A0A7W0BVU0</accession>
<evidence type="ECO:0000313" key="3">
    <source>
        <dbReference type="Proteomes" id="UP000580891"/>
    </source>
</evidence>
<feature type="transmembrane region" description="Helical" evidence="1">
    <location>
        <begin position="108"/>
        <end position="130"/>
    </location>
</feature>